<name>A0AAD9L343_RIDPI</name>
<dbReference type="SMART" id="SM00277">
    <property type="entry name" value="GRAN"/>
    <property type="match status" value="10"/>
</dbReference>
<dbReference type="Gene3D" id="2.10.25.160">
    <property type="entry name" value="Granulin"/>
    <property type="match status" value="10"/>
</dbReference>
<feature type="domain" description="Granulins" evidence="7">
    <location>
        <begin position="823"/>
        <end position="836"/>
    </location>
</feature>
<dbReference type="GO" id="GO:0005576">
    <property type="term" value="C:extracellular region"/>
    <property type="evidence" value="ECO:0007669"/>
    <property type="project" value="UniProtKB-SubCell"/>
</dbReference>
<protein>
    <recommendedName>
        <fullName evidence="7">Granulins domain-containing protein</fullName>
    </recommendedName>
</protein>
<evidence type="ECO:0000256" key="2">
    <source>
        <dbReference type="ARBA" id="ARBA00010093"/>
    </source>
</evidence>
<dbReference type="PANTHER" id="PTHR12274:SF3">
    <property type="entry name" value="PROGRANULIN"/>
    <property type="match status" value="1"/>
</dbReference>
<sequence length="1328" mass="139171">MLLQLLCVSLFVSVISGSDDTLYFQSKRADSVICPDQKGTCPDGNTCCMLSTGKYGCCPLPKAVCCSDHLHCCPNGYTCDPVSSRCNKGALYVKWYTKTPATPLPKTTGTPPPKTTCPGGATECPQNNTCCQVGATQGDYGCCPVAKGVCCADRLHCCPANYQCDAAHKFCVHGDSMLPWIPVSKTSAKKRLVRPPKVAALKMPPLGKSTRAAQRQPQTPTKTKKMDPKLAKQPPGGAGKRSTPASSRAASGATTNTLKSKPSLTPQKATMGKQSQKATAGKQSQKATAGKQSQKATAGKQSQKATAGKQSQKATMGKQSQKAIVGKQSQKAIVGKQSQKAIVGKQSQKATMGKQSQKTTAGKQSQKATMGKQSQKAIVGKQSQKAIVGKQSQKAIVGKQSQKAIVGKQSQKAIVGKQLQKGKPATAEGLKVKKSVVLKGLGKGRDDTHKGKKQAGVKSPKAKPSSPAGMPPKGKGAIPGKTAVRGKTATSRVSPQGKAASPVKAAPSQGKASVPRGKSSSQTPKGTADPQKLQQKKVAARQPQVAALGKGLKTQKMGKTSAAKQTLDSKSKAAILKKSSVEGKTKHIGKRDMGKNPVEGKVTKPGSAKSATKSAPKMAAAAAPVEKKKVSTNSPKSAAKSQMGKTPHTEKSKLGVKPSKAAPKKPDSWWLTSMVRGLMKKIFGGTQGKQLQQTPHVKINSPPTLSSKADMVCPGGKARCPKATTCCKLKSGSYGCCPMVEAVCCSDNVHCCPKGSTCNIKAGTCDSVVDKTTSKLQKKFTAHSLEDTVICPDSKSTCPSGSTCCKMQSGEYGCCPMPKAVCCSDHLHCCPSGTTCDMTKSTCNRGKSSVPWQMKTPALTTKGNNTPCPGGGYCPGEDTCCQMASGKYGCCPYTKATCCDDKKTCCPQGTVCNDTTKKCDYPGVSTPWSAQNAVTSRGKVKAPAVICPDKSSCPQGSTCCPMKTGGYGCCPMNQAVCCSDHTHCCPHGTTCDVTRQKCLKAGDSVPWSVKLPARPVSQRSTDVVCPDKKSKCPGDETCCLLKGGVYGCCPMPKAVCCQDGLHCCPESTTCDVTHGRCNSNSNSLSISWTMVKRMRMLTSSASAPVAVTCPDKSECPGVSTCCQQSSGRYGCCPLPDATCCADKLHCCPSGFKCQGEKCVRQGITVPMSMHSRRASKTPVGGTAIKCPDSNMECPDGTTCCQILKTKKYGCCPKPNGTKCDDKAGACVKPVPWATKVVARQRSHNPNSVICPDQQHECPDMNTCCRLSSGEWGCCPLPKAVCCSDGKHCCPNGYKCDPTTAMCNPGGNMLPRAAARLVAAVQGRYRVKN</sequence>
<organism evidence="8 9">
    <name type="scientific">Ridgeia piscesae</name>
    <name type="common">Tubeworm</name>
    <dbReference type="NCBI Taxonomy" id="27915"/>
    <lineage>
        <taxon>Eukaryota</taxon>
        <taxon>Metazoa</taxon>
        <taxon>Spiralia</taxon>
        <taxon>Lophotrochozoa</taxon>
        <taxon>Annelida</taxon>
        <taxon>Polychaeta</taxon>
        <taxon>Sedentaria</taxon>
        <taxon>Canalipalpata</taxon>
        <taxon>Sabellida</taxon>
        <taxon>Siboglinidae</taxon>
        <taxon>Ridgeia</taxon>
    </lineage>
</organism>
<feature type="compositionally biased region" description="Polar residues" evidence="5">
    <location>
        <begin position="211"/>
        <end position="221"/>
    </location>
</feature>
<feature type="compositionally biased region" description="Basic and acidic residues" evidence="5">
    <location>
        <begin position="579"/>
        <end position="594"/>
    </location>
</feature>
<evidence type="ECO:0000256" key="3">
    <source>
        <dbReference type="ARBA" id="ARBA00022525"/>
    </source>
</evidence>
<evidence type="ECO:0000256" key="6">
    <source>
        <dbReference type="SAM" id="SignalP"/>
    </source>
</evidence>
<feature type="chain" id="PRO_5042119010" description="Granulins domain-containing protein" evidence="6">
    <location>
        <begin position="18"/>
        <end position="1328"/>
    </location>
</feature>
<gene>
    <name evidence="8" type="ORF">NP493_364g03053</name>
</gene>
<dbReference type="InterPro" id="IPR037277">
    <property type="entry name" value="Granulin_sf"/>
</dbReference>
<feature type="signal peptide" evidence="6">
    <location>
        <begin position="1"/>
        <end position="17"/>
    </location>
</feature>
<feature type="domain" description="Granulins" evidence="7">
    <location>
        <begin position="1057"/>
        <end position="1070"/>
    </location>
</feature>
<keyword evidence="3" id="KW-0964">Secreted</keyword>
<dbReference type="PANTHER" id="PTHR12274">
    <property type="entry name" value="GRANULIN"/>
    <property type="match status" value="1"/>
</dbReference>
<keyword evidence="6" id="KW-0732">Signal</keyword>
<comment type="similarity">
    <text evidence="2">Belongs to the granulin family.</text>
</comment>
<evidence type="ECO:0000256" key="4">
    <source>
        <dbReference type="ARBA" id="ARBA00023157"/>
    </source>
</evidence>
<feature type="compositionally biased region" description="Polar residues" evidence="5">
    <location>
        <begin position="243"/>
        <end position="412"/>
    </location>
</feature>
<evidence type="ECO:0000256" key="5">
    <source>
        <dbReference type="SAM" id="MobiDB-lite"/>
    </source>
</evidence>
<feature type="domain" description="Granulins" evidence="7">
    <location>
        <begin position="66"/>
        <end position="79"/>
    </location>
</feature>
<feature type="domain" description="Granulins" evidence="7">
    <location>
        <begin position="1140"/>
        <end position="1153"/>
    </location>
</feature>
<keyword evidence="9" id="KW-1185">Reference proteome</keyword>
<evidence type="ECO:0000313" key="9">
    <source>
        <dbReference type="Proteomes" id="UP001209878"/>
    </source>
</evidence>
<dbReference type="FunFam" id="2.10.25.160:FF:000001">
    <property type="entry name" value="Granulin precursor"/>
    <property type="match status" value="2"/>
</dbReference>
<feature type="region of interest" description="Disordered" evidence="5">
    <location>
        <begin position="189"/>
        <end position="665"/>
    </location>
</feature>
<feature type="domain" description="Granulins" evidence="7">
    <location>
        <begin position="1282"/>
        <end position="1295"/>
    </location>
</feature>
<dbReference type="InterPro" id="IPR000118">
    <property type="entry name" value="Granulin"/>
</dbReference>
<dbReference type="SUPFAM" id="SSF57277">
    <property type="entry name" value="Granulin repeat"/>
    <property type="match status" value="8"/>
</dbReference>
<reference evidence="8" key="1">
    <citation type="journal article" date="2023" name="Mol. Biol. Evol.">
        <title>Third-Generation Sequencing Reveals the Adaptive Role of the Epigenome in Three Deep-Sea Polychaetes.</title>
        <authorList>
            <person name="Perez M."/>
            <person name="Aroh O."/>
            <person name="Sun Y."/>
            <person name="Lan Y."/>
            <person name="Juniper S.K."/>
            <person name="Young C.R."/>
            <person name="Angers B."/>
            <person name="Qian P.Y."/>
        </authorList>
    </citation>
    <scope>NUCLEOTIDE SEQUENCE</scope>
    <source>
        <strain evidence="8">R07B-5</strain>
    </source>
</reference>
<evidence type="ECO:0000259" key="7">
    <source>
        <dbReference type="PROSITE" id="PS00799"/>
    </source>
</evidence>
<dbReference type="PROSITE" id="PS00799">
    <property type="entry name" value="GRANULINS"/>
    <property type="match status" value="8"/>
</dbReference>
<proteinExistence type="inferred from homology"/>
<dbReference type="EMBL" id="JAODUO010000364">
    <property type="protein sequence ID" value="KAK2182174.1"/>
    <property type="molecule type" value="Genomic_DNA"/>
</dbReference>
<dbReference type="Pfam" id="PF00396">
    <property type="entry name" value="Granulin"/>
    <property type="match status" value="9"/>
</dbReference>
<evidence type="ECO:0000313" key="8">
    <source>
        <dbReference type="EMBL" id="KAK2182174.1"/>
    </source>
</evidence>
<dbReference type="InterPro" id="IPR039036">
    <property type="entry name" value="Granulin_fam"/>
</dbReference>
<dbReference type="Proteomes" id="UP001209878">
    <property type="component" value="Unassembled WGS sequence"/>
</dbReference>
<keyword evidence="4" id="KW-1015">Disulfide bond</keyword>
<feature type="compositionally biased region" description="Polar residues" evidence="5">
    <location>
        <begin position="631"/>
        <end position="644"/>
    </location>
</feature>
<feature type="domain" description="Granulins" evidence="7">
    <location>
        <begin position="745"/>
        <end position="758"/>
    </location>
</feature>
<comment type="subcellular location">
    <subcellularLocation>
        <location evidence="1">Secreted</location>
    </subcellularLocation>
</comment>
<evidence type="ECO:0000256" key="1">
    <source>
        <dbReference type="ARBA" id="ARBA00004613"/>
    </source>
</evidence>
<comment type="caution">
    <text evidence="8">The sequence shown here is derived from an EMBL/GenBank/DDBJ whole genome shotgun (WGS) entry which is preliminary data.</text>
</comment>
<feature type="compositionally biased region" description="Low complexity" evidence="5">
    <location>
        <begin position="604"/>
        <end position="624"/>
    </location>
</feature>
<accession>A0AAD9L343</accession>
<feature type="domain" description="Granulins" evidence="7">
    <location>
        <begin position="151"/>
        <end position="164"/>
    </location>
</feature>
<feature type="domain" description="Granulins" evidence="7">
    <location>
        <begin position="978"/>
        <end position="991"/>
    </location>
</feature>